<feature type="region of interest" description="Disordered" evidence="1">
    <location>
        <begin position="552"/>
        <end position="589"/>
    </location>
</feature>
<dbReference type="PIRSF" id="PIRSF037464">
    <property type="entry name" value="UCP037464_APP1"/>
    <property type="match status" value="1"/>
</dbReference>
<dbReference type="GeneID" id="19904406"/>
<dbReference type="OMA" id="RGPMTRK"/>
<feature type="compositionally biased region" description="Low complexity" evidence="1">
    <location>
        <begin position="839"/>
        <end position="850"/>
    </location>
</feature>
<evidence type="ECO:0000259" key="2">
    <source>
        <dbReference type="Pfam" id="PF09949"/>
    </source>
</evidence>
<name>R7Z0V6_CONA1</name>
<gene>
    <name evidence="3" type="ORF">W97_07095</name>
</gene>
<feature type="compositionally biased region" description="Low complexity" evidence="1">
    <location>
        <begin position="185"/>
        <end position="203"/>
    </location>
</feature>
<dbReference type="EMBL" id="JH767590">
    <property type="protein sequence ID" value="EON67840.1"/>
    <property type="molecule type" value="Genomic_DNA"/>
</dbReference>
<dbReference type="AlphaFoldDB" id="R7Z0V6"/>
<keyword evidence="4" id="KW-1185">Reference proteome</keyword>
<reference evidence="4" key="1">
    <citation type="submission" date="2012-06" db="EMBL/GenBank/DDBJ databases">
        <title>The genome sequence of Coniosporium apollinis CBS 100218.</title>
        <authorList>
            <consortium name="The Broad Institute Genome Sequencing Platform"/>
            <person name="Cuomo C."/>
            <person name="Gorbushina A."/>
            <person name="Noack S."/>
            <person name="Walker B."/>
            <person name="Young S.K."/>
            <person name="Zeng Q."/>
            <person name="Gargeya S."/>
            <person name="Fitzgerald M."/>
            <person name="Haas B."/>
            <person name="Abouelleil A."/>
            <person name="Alvarado L."/>
            <person name="Arachchi H.M."/>
            <person name="Berlin A.M."/>
            <person name="Chapman S.B."/>
            <person name="Goldberg J."/>
            <person name="Griggs A."/>
            <person name="Gujja S."/>
            <person name="Hansen M."/>
            <person name="Howarth C."/>
            <person name="Imamovic A."/>
            <person name="Larimer J."/>
            <person name="McCowan C."/>
            <person name="Montmayeur A."/>
            <person name="Murphy C."/>
            <person name="Neiman D."/>
            <person name="Pearson M."/>
            <person name="Priest M."/>
            <person name="Roberts A."/>
            <person name="Saif S."/>
            <person name="Shea T."/>
            <person name="Sisk P."/>
            <person name="Sykes S."/>
            <person name="Wortman J."/>
            <person name="Nusbaum C."/>
            <person name="Birren B."/>
        </authorList>
    </citation>
    <scope>NUCLEOTIDE SEQUENCE [LARGE SCALE GENOMIC DNA]</scope>
    <source>
        <strain evidence="4">CBS 100218</strain>
    </source>
</reference>
<dbReference type="InterPro" id="IPR052935">
    <property type="entry name" value="Mg2+_PAP"/>
</dbReference>
<dbReference type="eggNOG" id="ENOG502QT5E">
    <property type="taxonomic scope" value="Eukaryota"/>
</dbReference>
<dbReference type="RefSeq" id="XP_007783157.1">
    <property type="nucleotide sequence ID" value="XM_007784967.1"/>
</dbReference>
<dbReference type="GO" id="GO:0030479">
    <property type="term" value="C:actin cortical patch"/>
    <property type="evidence" value="ECO:0007669"/>
    <property type="project" value="TreeGrafter"/>
</dbReference>
<dbReference type="InterPro" id="IPR019236">
    <property type="entry name" value="APP1_cat"/>
</dbReference>
<dbReference type="SUPFAM" id="SSF56784">
    <property type="entry name" value="HAD-like"/>
    <property type="match status" value="1"/>
</dbReference>
<organism evidence="3 4">
    <name type="scientific">Coniosporium apollinis (strain CBS 100218)</name>
    <name type="common">Rock-inhabiting black yeast</name>
    <dbReference type="NCBI Taxonomy" id="1168221"/>
    <lineage>
        <taxon>Eukaryota</taxon>
        <taxon>Fungi</taxon>
        <taxon>Dikarya</taxon>
        <taxon>Ascomycota</taxon>
        <taxon>Pezizomycotina</taxon>
        <taxon>Dothideomycetes</taxon>
        <taxon>Dothideomycetes incertae sedis</taxon>
        <taxon>Coniosporium</taxon>
    </lineage>
</organism>
<feature type="region of interest" description="Disordered" evidence="1">
    <location>
        <begin position="1"/>
        <end position="38"/>
    </location>
</feature>
<dbReference type="PANTHER" id="PTHR28208">
    <property type="entry name" value="PHOSPHATIDATE PHOSPHATASE APP1"/>
    <property type="match status" value="1"/>
</dbReference>
<feature type="compositionally biased region" description="Basic and acidic residues" evidence="1">
    <location>
        <begin position="941"/>
        <end position="963"/>
    </location>
</feature>
<dbReference type="HOGENOM" id="CLU_008292_0_0_1"/>
<feature type="compositionally biased region" description="Basic and acidic residues" evidence="1">
    <location>
        <begin position="803"/>
        <end position="825"/>
    </location>
</feature>
<feature type="compositionally biased region" description="Polar residues" evidence="1">
    <location>
        <begin position="691"/>
        <end position="705"/>
    </location>
</feature>
<dbReference type="GO" id="GO:0008195">
    <property type="term" value="F:phosphatidate phosphatase activity"/>
    <property type="evidence" value="ECO:0007669"/>
    <property type="project" value="InterPro"/>
</dbReference>
<dbReference type="InterPro" id="IPR017210">
    <property type="entry name" value="APP1"/>
</dbReference>
<dbReference type="PANTHER" id="PTHR28208:SF3">
    <property type="entry name" value="PHOSPHATIDATE PHOSPHATASE APP1"/>
    <property type="match status" value="1"/>
</dbReference>
<feature type="region of interest" description="Disordered" evidence="1">
    <location>
        <begin position="50"/>
        <end position="71"/>
    </location>
</feature>
<evidence type="ECO:0000313" key="4">
    <source>
        <dbReference type="Proteomes" id="UP000016924"/>
    </source>
</evidence>
<evidence type="ECO:0000256" key="1">
    <source>
        <dbReference type="SAM" id="MobiDB-lite"/>
    </source>
</evidence>
<protein>
    <recommendedName>
        <fullName evidence="2">Phosphatidate phosphatase APP1 catalytic domain-containing protein</fullName>
    </recommendedName>
</protein>
<dbReference type="STRING" id="1168221.R7Z0V6"/>
<dbReference type="PROSITE" id="PS50330">
    <property type="entry name" value="UIM"/>
    <property type="match status" value="1"/>
</dbReference>
<sequence>MTERRQGGESSSSQDGGGSLRSEERAPGTKRKKLAGYLKAANDLRHSYQQSYTSGWTSREGSGQQVDDGTPGAFPEAAVVRSGDEEMILFPSYARKHIKRKPEAVPGTIQETEGQGRDSRDTVGAGDAEFWAKEWEKYEDDNAVVDVDVRGWIYTPHRGQMTRKHRLFIGIARQLVGLPSPSTPSPSKGSPTSSGSSSRASSPHTTHRERVEARSAQREEEIVSKEAESILRRGEAEAAAAGKGKYSEAPGTSSRDNSPLGLSRKISPGDRRGDAGSGNASDSDEPPITALQKRASWNQPANMSPAELTIANSHLMARLKPFLSNPLANTPISAFFYNDKISRQRTITTDASGHFTFRAALEFVPTHVRILASEKLSATEEIIITDPKGVSVISDIDDTIKHSAITSGAREIFRNAFIRELGDLTIEGVREWYCRLAELGVKFHYVSNSPWQIYPILTKFFSLAGLPSGSFHLKQYSGMFQGIFEPVAERKKGTLDKISRDFPERNFILIGDSGEADLEVYIDFVLENPGRVLGIFIRDVTTAVPRGFFDSSMGSLSGENSPNSNRKNGLNGASASAKSMQDRHEEDDPDLKAAIAASLRSMEEENEGGIPEQRPNLPGRKPSSPPAPEAQSIEKLIDFSDDESPSSLPNAPHLTRASSDPAQDMPNKHTSANTIRSMPPMPPRKPVALRSPSSEQLTTISTAVSQKGPRPPKPRRPSTSVHTPQVHGASSSSHQPKHPKPDTPPKPALNRSAPSYASRAGQKFSSAYSHLPSVSGHWHGQEHSPTEGARAISTAAKGGPQADKTDKTDKTGKNDKNDKPAESPVKKAPPPPPPRRGLSSYPAAAAQYASNRVSGYWNGTSSQQQPYGSANRNGSQTSLASVASVASNNTGPAISKRETMWRQRWARAEAILRDKGVVLRIWRVGSDAIEESVRLVEEAKRKWENEGRGAEGAEKRELEEQQRRGKGGGRIRQIKEGE</sequence>
<feature type="domain" description="Phosphatidate phosphatase APP1 catalytic" evidence="2">
    <location>
        <begin position="390"/>
        <end position="539"/>
    </location>
</feature>
<feature type="region of interest" description="Disordered" evidence="1">
    <location>
        <begin position="941"/>
        <end position="978"/>
    </location>
</feature>
<feature type="region of interest" description="Disordered" evidence="1">
    <location>
        <begin position="177"/>
        <end position="287"/>
    </location>
</feature>
<feature type="compositionally biased region" description="Polar residues" evidence="1">
    <location>
        <begin position="552"/>
        <end position="579"/>
    </location>
</feature>
<dbReference type="Gene3D" id="6.10.140.100">
    <property type="match status" value="1"/>
</dbReference>
<dbReference type="InterPro" id="IPR003903">
    <property type="entry name" value="UIM_dom"/>
</dbReference>
<dbReference type="Pfam" id="PF09949">
    <property type="entry name" value="APP1_cat"/>
    <property type="match status" value="1"/>
</dbReference>
<dbReference type="InterPro" id="IPR036412">
    <property type="entry name" value="HAD-like_sf"/>
</dbReference>
<feature type="compositionally biased region" description="Basic and acidic residues" evidence="1">
    <location>
        <begin position="206"/>
        <end position="236"/>
    </location>
</feature>
<proteinExistence type="predicted"/>
<feature type="region of interest" description="Disordered" evidence="1">
    <location>
        <begin position="601"/>
        <end position="895"/>
    </location>
</feature>
<feature type="compositionally biased region" description="Polar residues" evidence="1">
    <location>
        <begin position="851"/>
        <end position="879"/>
    </location>
</feature>
<accession>R7Z0V6</accession>
<dbReference type="OrthoDB" id="2117591at2759"/>
<feature type="compositionally biased region" description="Polar residues" evidence="1">
    <location>
        <begin position="50"/>
        <end position="67"/>
    </location>
</feature>
<dbReference type="Proteomes" id="UP000016924">
    <property type="component" value="Unassembled WGS sequence"/>
</dbReference>
<evidence type="ECO:0000313" key="3">
    <source>
        <dbReference type="EMBL" id="EON67840.1"/>
    </source>
</evidence>
<feature type="compositionally biased region" description="Low complexity" evidence="1">
    <location>
        <begin position="880"/>
        <end position="889"/>
    </location>
</feature>